<dbReference type="Proteomes" id="UP000297452">
    <property type="component" value="Unassembled WGS sequence"/>
</dbReference>
<feature type="region of interest" description="Disordered" evidence="2">
    <location>
        <begin position="1849"/>
        <end position="1871"/>
    </location>
</feature>
<feature type="region of interest" description="Disordered" evidence="2">
    <location>
        <begin position="919"/>
        <end position="949"/>
    </location>
</feature>
<keyword evidence="1" id="KW-0175">Coiled coil</keyword>
<evidence type="ECO:0000256" key="1">
    <source>
        <dbReference type="SAM" id="Coils"/>
    </source>
</evidence>
<dbReference type="OrthoDB" id="3559138at2759"/>
<feature type="region of interest" description="Disordered" evidence="2">
    <location>
        <begin position="1"/>
        <end position="21"/>
    </location>
</feature>
<feature type="region of interest" description="Disordered" evidence="2">
    <location>
        <begin position="572"/>
        <end position="597"/>
    </location>
</feature>
<keyword evidence="4" id="KW-1185">Reference proteome</keyword>
<feature type="region of interest" description="Disordered" evidence="2">
    <location>
        <begin position="1545"/>
        <end position="1564"/>
    </location>
</feature>
<evidence type="ECO:0000313" key="4">
    <source>
        <dbReference type="Proteomes" id="UP000297452"/>
    </source>
</evidence>
<feature type="region of interest" description="Disordered" evidence="2">
    <location>
        <begin position="75"/>
        <end position="96"/>
    </location>
</feature>
<reference evidence="3 4" key="1">
    <citation type="submission" date="2017-12" db="EMBL/GenBank/DDBJ databases">
        <title>Comparative genomics of Botrytis spp.</title>
        <authorList>
            <person name="Valero-Jimenez C.A."/>
            <person name="Tapia P."/>
            <person name="Veloso J."/>
            <person name="Silva-Moreno E."/>
            <person name="Staats M."/>
            <person name="Valdes J.H."/>
            <person name="Van Kan J.A.L."/>
        </authorList>
    </citation>
    <scope>NUCLEOTIDE SEQUENCE [LARGE SCALE GENOMIC DNA]</scope>
    <source>
        <strain evidence="3 4">MUCL2120</strain>
    </source>
</reference>
<sequence>MDPNAGSFEPGQGRIPSEEGRENSLLGRLQHLDLGGETGTEQGGLVLQWGQSLQGAQLQQTYRNGHPNQYQTFLDTGSTGAHHLQSSSDVGVQRSLPAPGSLQSLGALHINQGQQQFLDISQPLSSSSAQAIFQGNYNQSQTSYNWAQPAQPLGYLPSSAILARNFNGLPLAVGSPIVGESREPVEGIENEILELERQVEQEYKEFCYHRSIRQNREVSFDNLKAYVAVLEQTLLNTFQRSQQLQIKLLFGADIGNQFENLVATLLTHLFPQVEEKYLKRNWEKILRGKRPLPRFPPGGPVYLNRTPKLFKIQIKLVIKAYTILESNLCVCKIKEQEYDDSIDVEAVHELQEYQFEEACTEVEYPADTFPIPNSFLPTTSEGGKIPVQSFARVVERISYFFCFDPPLSPDAVPLENLVAKDKDLEQIFPVEKANTVSVNWRVSCGKETVRRRERTPIKTGTTLRKRKSSARIGFGMDGSGSSEDIGKSSPGPSPRRDSGVDSVMASEADSDDSIITVINIPTYDVEEDMVKPLNVGSLDGEGNLITIGKMESGLKMLREEKMGKNLHDELEYSSTPSRVKGKSIASMDMDDSNGEGTADFSSSLRGLSRILASNHRMFLASREEEDRIKDSDNNVFAKNKSLSTKHSTPTGLPLPSDILDTPAEDTQAVWHEYAFSGSKNESDSHITSVSSCDNINSSESENELERLFKVDSVHTSEPEIRDGYLSYEISTPINIKDFDFDSENENKSACYSNVECVQDSETERKDKDPDIKFTHEIDINWNPTEEEEEPKRIVKSQHEQLWDEISKSVDKALHASQKNRRKESIRGFSLKVPHLVHEAKQGLYRSPSPTRSSKSNEIVGEVSSLKEIEFCASGLKDCGMEEGNLVASIEELGKDCSAQMQRKDDRTIASREGVSSNFGSPISWSVMESGGRDYPESGLTGDEGDLGVSIGVHDENRQLSDSPCRQVRTYIPGDEVDGHSSDHKVIREDSVERENERDIANSERFSPVHQRVIQLMTPKHGRYRTVREKVGKTPASYRMFDAQKNEKIASQELGSVAMERKASQYPAKERAFSQPCWSNKMNWVHHFSPGSFRVDESKDSDGNGSEEWLLGKEGCSEIEEEMEKFWKGNSEGPMAQFRKVMENMNMETDTKREERKKLPVMDRKMKRKMADLGSWESTTDENERVAMGSSQVEFRDVPTMIRRSMPQLDGPSSPPLLVAESPAGSTRSPSPRKRLQKVNRSKSPTLMKSSSSSLGKIFQNSRVEGMEGEIRDLKREVEDLKNMIGRLEREFEVAVSSRGEGVGVGVGVNQIEGQFMDKMKDVWSVVYGKDWEEEDTGEEGRGWIYLEEIEWMREVRDVGLLKIVGRMKKEKDMEEIMRAVDGFLKEKQNKSFEKDLMVPSSINPELENEDVSAPKISMEKRGRRGSAIGGRLRIDKSCTVIPQREIGELSEDEVELEGEIAGSKGERWDLKGEKSEGCDIGMLGDVRAGGWIISRDSKLLDSEVKDCGLVSAVPLCVDQTGVQSERRTPRPLNIQKLSDLPRLESSEEIERKRMRKAEESRKSETVCGRVTRNEKCGKRGGDNESELEQLDEGFNKEYKPNRKVEMRHVDSEGNFMDQRDAFKHLLSQFKGLNGGKRREKGKGKEVERMTGIVGEGVGVMKCEHGCKIIGGRRLNDMEVEGLLDAEILGGKGTEMEKSDFDVSVKGNGKGAGVERGVEEAEKKVDDLVKDLLKKQEGERTKREEWWEREREGDKKEIQRLGGVVEELRELILSGIEKGKEKEEGGVCDSERRVLKEDGHEDKDKDEMHDCDKPGCCCQPSGSGSGMKGVRRGGRKHECGASNVANMRARDVYGDGDEDEDEDGEWDFEQRGVRSGNGKGFWDWVGGGILWRQD</sequence>
<feature type="region of interest" description="Disordered" evidence="2">
    <location>
        <begin position="459"/>
        <end position="506"/>
    </location>
</feature>
<feature type="compositionally biased region" description="Basic and acidic residues" evidence="2">
    <location>
        <begin position="1796"/>
        <end position="1812"/>
    </location>
</feature>
<feature type="compositionally biased region" description="Polar residues" evidence="2">
    <location>
        <begin position="75"/>
        <end position="90"/>
    </location>
</feature>
<feature type="region of interest" description="Disordered" evidence="2">
    <location>
        <begin position="1203"/>
        <end position="1254"/>
    </location>
</feature>
<accession>A0A4Z1II45</accession>
<comment type="caution">
    <text evidence="3">The sequence shown here is derived from an EMBL/GenBank/DDBJ whole genome shotgun (WGS) entry which is preliminary data.</text>
</comment>
<proteinExistence type="predicted"/>
<feature type="compositionally biased region" description="Low complexity" evidence="2">
    <location>
        <begin position="1241"/>
        <end position="1254"/>
    </location>
</feature>
<protein>
    <submittedName>
        <fullName evidence="3">Uncharacterized protein</fullName>
    </submittedName>
</protein>
<name>A0A4Z1II45_9HELO</name>
<evidence type="ECO:0000256" key="2">
    <source>
        <dbReference type="SAM" id="MobiDB-lite"/>
    </source>
</evidence>
<feature type="region of interest" description="Disordered" evidence="2">
    <location>
        <begin position="1796"/>
        <end position="1836"/>
    </location>
</feature>
<feature type="compositionally biased region" description="Acidic residues" evidence="2">
    <location>
        <begin position="1853"/>
        <end position="1866"/>
    </location>
</feature>
<feature type="region of interest" description="Disordered" evidence="2">
    <location>
        <begin position="1168"/>
        <end position="1189"/>
    </location>
</feature>
<evidence type="ECO:0000313" key="3">
    <source>
        <dbReference type="EMBL" id="TGO61138.1"/>
    </source>
</evidence>
<gene>
    <name evidence="3" type="ORF">BOTNAR_0133g00020</name>
</gene>
<dbReference type="EMBL" id="PQXJ01000133">
    <property type="protein sequence ID" value="TGO61138.1"/>
    <property type="molecule type" value="Genomic_DNA"/>
</dbReference>
<feature type="coiled-coil region" evidence="1">
    <location>
        <begin position="1263"/>
        <end position="1290"/>
    </location>
</feature>
<feature type="compositionally biased region" description="Basic residues" evidence="2">
    <location>
        <begin position="1230"/>
        <end position="1240"/>
    </location>
</feature>
<organism evidence="3 4">
    <name type="scientific">Botryotinia narcissicola</name>
    <dbReference type="NCBI Taxonomy" id="278944"/>
    <lineage>
        <taxon>Eukaryota</taxon>
        <taxon>Fungi</taxon>
        <taxon>Dikarya</taxon>
        <taxon>Ascomycota</taxon>
        <taxon>Pezizomycotina</taxon>
        <taxon>Leotiomycetes</taxon>
        <taxon>Helotiales</taxon>
        <taxon>Sclerotiniaceae</taxon>
        <taxon>Botryotinia</taxon>
    </lineage>
</organism>